<gene>
    <name evidence="3" type="ORF">HGB38_06560</name>
</gene>
<dbReference type="PANTHER" id="PTHR11559">
    <property type="entry name" value="CARBOXYLESTERASE"/>
    <property type="match status" value="1"/>
</dbReference>
<dbReference type="InterPro" id="IPR050309">
    <property type="entry name" value="Type-B_Carboxylest/Lipase"/>
</dbReference>
<dbReference type="Gene3D" id="3.40.50.1820">
    <property type="entry name" value="alpha/beta hydrolase"/>
    <property type="match status" value="1"/>
</dbReference>
<evidence type="ECO:0000259" key="2">
    <source>
        <dbReference type="Pfam" id="PF00135"/>
    </source>
</evidence>
<dbReference type="InterPro" id="IPR002018">
    <property type="entry name" value="CarbesteraseB"/>
</dbReference>
<proteinExistence type="predicted"/>
<dbReference type="Pfam" id="PF00135">
    <property type="entry name" value="COesterase"/>
    <property type="match status" value="1"/>
</dbReference>
<dbReference type="SUPFAM" id="SSF53474">
    <property type="entry name" value="alpha/beta-Hydrolases"/>
    <property type="match status" value="1"/>
</dbReference>
<protein>
    <submittedName>
        <fullName evidence="3">Carboxylesterase family protein</fullName>
    </submittedName>
</protein>
<evidence type="ECO:0000256" key="1">
    <source>
        <dbReference type="SAM" id="MobiDB-lite"/>
    </source>
</evidence>
<dbReference type="PROSITE" id="PS00941">
    <property type="entry name" value="CARBOXYLESTERASE_B_2"/>
    <property type="match status" value="1"/>
</dbReference>
<sequence>MDGVVGVPGGGSGLRVEGWESFEPEIRTTAGVVRGRRENAVAVFRGIPYAEPPFGSLRFGESVPVQQWDGVRGALEFGPAVPRASHQGSVMSSVSGCPDDGSADCLTLNVWSPELGTALLPVMVWIHGGRYLEGTAGNPHQDGATLAACGVVMVSMNFSMNYRVGVEGFAHIAGAPDNRGILDQIAALRWVQDNIAAFGGDPDNVTLGTQMRRSPGRREAARFRGTRCAARHRHLQ</sequence>
<feature type="domain" description="Carboxylesterase type B" evidence="2">
    <location>
        <begin position="24"/>
        <end position="207"/>
    </location>
</feature>
<feature type="region of interest" description="Disordered" evidence="1">
    <location>
        <begin position="213"/>
        <end position="236"/>
    </location>
</feature>
<accession>A0A7X6L145</accession>
<reference evidence="3 4" key="1">
    <citation type="submission" date="2020-04" db="EMBL/GenBank/DDBJ databases">
        <title>MicrobeNet Type strains.</title>
        <authorList>
            <person name="Nicholson A.C."/>
        </authorList>
    </citation>
    <scope>NUCLEOTIDE SEQUENCE [LARGE SCALE GENOMIC DNA]</scope>
    <source>
        <strain evidence="3 4">DSM 44956</strain>
    </source>
</reference>
<dbReference type="InterPro" id="IPR029058">
    <property type="entry name" value="AB_hydrolase_fold"/>
</dbReference>
<dbReference type="InterPro" id="IPR019819">
    <property type="entry name" value="Carboxylesterase_B_CS"/>
</dbReference>
<evidence type="ECO:0000313" key="3">
    <source>
        <dbReference type="EMBL" id="NKY25888.1"/>
    </source>
</evidence>
<comment type="caution">
    <text evidence="3">The sequence shown here is derived from an EMBL/GenBank/DDBJ whole genome shotgun (WGS) entry which is preliminary data.</text>
</comment>
<keyword evidence="4" id="KW-1185">Reference proteome</keyword>
<name>A0A7X6L145_9NOCA</name>
<dbReference type="EMBL" id="JAAXOS010000003">
    <property type="protein sequence ID" value="NKY25888.1"/>
    <property type="molecule type" value="Genomic_DNA"/>
</dbReference>
<evidence type="ECO:0000313" key="4">
    <source>
        <dbReference type="Proteomes" id="UP000540698"/>
    </source>
</evidence>
<organism evidence="3 4">
    <name type="scientific">Nocardia gamkensis</name>
    <dbReference type="NCBI Taxonomy" id="352869"/>
    <lineage>
        <taxon>Bacteria</taxon>
        <taxon>Bacillati</taxon>
        <taxon>Actinomycetota</taxon>
        <taxon>Actinomycetes</taxon>
        <taxon>Mycobacteriales</taxon>
        <taxon>Nocardiaceae</taxon>
        <taxon>Nocardia</taxon>
    </lineage>
</organism>
<dbReference type="Proteomes" id="UP000540698">
    <property type="component" value="Unassembled WGS sequence"/>
</dbReference>
<dbReference type="AlphaFoldDB" id="A0A7X6L145"/>